<dbReference type="Proteomes" id="UP000481454">
    <property type="component" value="Unassembled WGS sequence"/>
</dbReference>
<dbReference type="RefSeq" id="WP_164801135.1">
    <property type="nucleotide sequence ID" value="NZ_JAALLZ010000006.1"/>
</dbReference>
<dbReference type="EMBL" id="JAALLZ010000006">
    <property type="protein sequence ID" value="NGU31182.1"/>
    <property type="molecule type" value="Genomic_DNA"/>
</dbReference>
<proteinExistence type="predicted"/>
<evidence type="ECO:0000313" key="1">
    <source>
        <dbReference type="EMBL" id="NGU31182.1"/>
    </source>
</evidence>
<dbReference type="AlphaFoldDB" id="A0AAP6WQA5"/>
<gene>
    <name evidence="1" type="ORF">G6Z34_13915</name>
</gene>
<evidence type="ECO:0000313" key="2">
    <source>
        <dbReference type="Proteomes" id="UP000481454"/>
    </source>
</evidence>
<name>A0AAP6WQA5_CLOPF</name>
<accession>A0AAP6WQA5</accession>
<reference evidence="1 2" key="1">
    <citation type="submission" date="2020-02" db="EMBL/GenBank/DDBJ databases">
        <title>Genomic Insights into the Phylogeny and Genetic Plasticity of the Human and Animal Enteric Pathogen Clostridium perfringens.</title>
        <authorList>
            <person name="Feng Y."/>
            <person name="Hu Y."/>
        </authorList>
    </citation>
    <scope>NUCLEOTIDE SEQUENCE [LARGE SCALE GENOMIC DNA]</scope>
    <source>
        <strain evidence="1 2">CP-40</strain>
    </source>
</reference>
<organism evidence="1 2">
    <name type="scientific">Clostridium perfringens</name>
    <dbReference type="NCBI Taxonomy" id="1502"/>
    <lineage>
        <taxon>Bacteria</taxon>
        <taxon>Bacillati</taxon>
        <taxon>Bacillota</taxon>
        <taxon>Clostridia</taxon>
        <taxon>Eubacteriales</taxon>
        <taxon>Clostridiaceae</taxon>
        <taxon>Clostridium</taxon>
    </lineage>
</organism>
<protein>
    <submittedName>
        <fullName evidence="1">Uncharacterized protein</fullName>
    </submittedName>
</protein>
<sequence>MSLVKCPKCGAKNEKENAIKHGRSYYCAECFEDLEEYKNLITTICEIYRIDTPTIQMLSQIKDYKSKYNFTNSGIKYTLKFYYEILENSVMDNVGLGIVPYFYDKAKNYYKNRFDLEEKAELFVSQEKIKTFKVSNNNKQEFKRHELNIDIDWSEIDEE</sequence>
<comment type="caution">
    <text evidence="1">The sequence shown here is derived from an EMBL/GenBank/DDBJ whole genome shotgun (WGS) entry which is preliminary data.</text>
</comment>